<evidence type="ECO:0000256" key="1">
    <source>
        <dbReference type="SAM" id="Phobius"/>
    </source>
</evidence>
<dbReference type="EMBL" id="FRAA01000003">
    <property type="protein sequence ID" value="SHK20538.1"/>
    <property type="molecule type" value="Genomic_DNA"/>
</dbReference>
<feature type="transmembrane region" description="Helical" evidence="1">
    <location>
        <begin position="288"/>
        <end position="311"/>
    </location>
</feature>
<keyword evidence="1" id="KW-1133">Transmembrane helix</keyword>
<dbReference type="Pfam" id="PF13387">
    <property type="entry name" value="Lnb_N"/>
    <property type="match status" value="1"/>
</dbReference>
<name>A0A1M6QK47_REIAG</name>
<organism evidence="5 6">
    <name type="scientific">Reichenbachiella agariperforans</name>
    <dbReference type="NCBI Taxonomy" id="156994"/>
    <lineage>
        <taxon>Bacteria</taxon>
        <taxon>Pseudomonadati</taxon>
        <taxon>Bacteroidota</taxon>
        <taxon>Cytophagia</taxon>
        <taxon>Cytophagales</taxon>
        <taxon>Reichenbachiellaceae</taxon>
        <taxon>Reichenbachiella</taxon>
    </lineage>
</organism>
<feature type="domain" description="Lnb N-terminal periplasmic" evidence="3">
    <location>
        <begin position="31"/>
        <end position="169"/>
    </location>
</feature>
<keyword evidence="1" id="KW-0812">Transmembrane</keyword>
<evidence type="ECO:0000259" key="4">
    <source>
        <dbReference type="Pfam" id="PF25221"/>
    </source>
</evidence>
<protein>
    <submittedName>
        <fullName evidence="5">Uncharacterized protein</fullName>
    </submittedName>
</protein>
<dbReference type="InterPro" id="IPR057436">
    <property type="entry name" value="5TMH_Lnb"/>
</dbReference>
<feature type="transmembrane region" description="Helical" evidence="1">
    <location>
        <begin position="348"/>
        <end position="366"/>
    </location>
</feature>
<reference evidence="6" key="1">
    <citation type="submission" date="2016-11" db="EMBL/GenBank/DDBJ databases">
        <authorList>
            <person name="Varghese N."/>
            <person name="Submissions S."/>
        </authorList>
    </citation>
    <scope>NUCLEOTIDE SEQUENCE [LARGE SCALE GENOMIC DNA]</scope>
    <source>
        <strain evidence="6">DSM 26134</strain>
    </source>
</reference>
<keyword evidence="1" id="KW-0472">Membrane</keyword>
<feature type="signal peptide" evidence="2">
    <location>
        <begin position="1"/>
        <end position="19"/>
    </location>
</feature>
<evidence type="ECO:0000313" key="6">
    <source>
        <dbReference type="Proteomes" id="UP000184474"/>
    </source>
</evidence>
<dbReference type="Proteomes" id="UP000184474">
    <property type="component" value="Unassembled WGS sequence"/>
</dbReference>
<dbReference type="Pfam" id="PF25221">
    <property type="entry name" value="5TMH_Lnb"/>
    <property type="match status" value="1"/>
</dbReference>
<feature type="domain" description="Lnb-like transmembrane" evidence="4">
    <location>
        <begin position="258"/>
        <end position="389"/>
    </location>
</feature>
<gene>
    <name evidence="5" type="ORF">SAMN04488028_103358</name>
</gene>
<dbReference type="AlphaFoldDB" id="A0A1M6QK47"/>
<evidence type="ECO:0000259" key="3">
    <source>
        <dbReference type="Pfam" id="PF13387"/>
    </source>
</evidence>
<evidence type="ECO:0000313" key="5">
    <source>
        <dbReference type="EMBL" id="SHK20538.1"/>
    </source>
</evidence>
<feature type="transmembrane region" description="Helical" evidence="1">
    <location>
        <begin position="259"/>
        <end position="276"/>
    </location>
</feature>
<dbReference type="InterPro" id="IPR025178">
    <property type="entry name" value="Lnb_N"/>
</dbReference>
<keyword evidence="2" id="KW-0732">Signal</keyword>
<dbReference type="RefSeq" id="WP_073122461.1">
    <property type="nucleotide sequence ID" value="NZ_FRAA01000003.1"/>
</dbReference>
<feature type="chain" id="PRO_5012725925" evidence="2">
    <location>
        <begin position="20"/>
        <end position="396"/>
    </location>
</feature>
<evidence type="ECO:0000256" key="2">
    <source>
        <dbReference type="SAM" id="SignalP"/>
    </source>
</evidence>
<accession>A0A1M6QK47</accession>
<keyword evidence="6" id="KW-1185">Reference proteome</keyword>
<feature type="transmembrane region" description="Helical" evidence="1">
    <location>
        <begin position="372"/>
        <end position="391"/>
    </location>
</feature>
<sequence>MQGFKTLLTLVFLSLIAHATLAQRTQLSGQAEIIVMTMSPGQEELYSAFGHSAVRVRDDLNRLDIVFNYGIFDFDQPNFYLNFTKGKLLYKLGTAHYSRFLRYYMSINRTITEQTLNLSPTEKQEIFDFLTENAKPENADYYYNYCYNNCATKIRDVIEQSLDGRVQFNYSYANDSLSYRDLMDKYLGEQPWGDLGIDFCLGSEIDRRADGPAYMYMPEYLEIALDGAQLSNDSTTQPLVKTKKIVNKAADQPSMASPIRPFLIFVLVFFFVGLVTHRSLKYQANYRFVDVILFGSTGVLGISLLLLWFGTDHLSQHNYNLIWCTPLNLIALILLLRKKKAPWLKYYFNLYGFVLMLQVILSGALPQQLHEAFIPLVLALMIRSFYLGYWLKGQKK</sequence>
<proteinExistence type="predicted"/>
<dbReference type="STRING" id="156994.SAMN04488028_103358"/>
<feature type="transmembrane region" description="Helical" evidence="1">
    <location>
        <begin position="317"/>
        <end position="336"/>
    </location>
</feature>